<dbReference type="InterPro" id="IPR011004">
    <property type="entry name" value="Trimer_LpxA-like_sf"/>
</dbReference>
<accession>A0ABY7PRU2</accession>
<dbReference type="InterPro" id="IPR001451">
    <property type="entry name" value="Hexapep"/>
</dbReference>
<dbReference type="NCBIfam" id="NF003657">
    <property type="entry name" value="PRK05289.1"/>
    <property type="match status" value="1"/>
</dbReference>
<dbReference type="EC" id="2.3.1.129" evidence="7"/>
<dbReference type="Gene3D" id="2.160.10.10">
    <property type="entry name" value="Hexapeptide repeat proteins"/>
    <property type="match status" value="1"/>
</dbReference>
<dbReference type="NCBIfam" id="TIGR01852">
    <property type="entry name" value="lipid_A_lpxA"/>
    <property type="match status" value="1"/>
</dbReference>
<dbReference type="Pfam" id="PF00132">
    <property type="entry name" value="Hexapep"/>
    <property type="match status" value="2"/>
</dbReference>
<keyword evidence="3 7" id="KW-0808">Transferase</keyword>
<evidence type="ECO:0000256" key="4">
    <source>
        <dbReference type="ARBA" id="ARBA00023098"/>
    </source>
</evidence>
<dbReference type="Pfam" id="PF13720">
    <property type="entry name" value="Acetyltransf_11"/>
    <property type="match status" value="1"/>
</dbReference>
<keyword evidence="4" id="KW-0443">Lipid metabolism</keyword>
<evidence type="ECO:0000313" key="8">
    <source>
        <dbReference type="Proteomes" id="UP001211872"/>
    </source>
</evidence>
<reference evidence="7 8" key="1">
    <citation type="journal article" date="2011" name="Int. J. Syst. Evol. Microbiol.">
        <title>Hymenobacter yonginensis sp. nov., isolated from a mesotrophic artificial lake.</title>
        <authorList>
            <person name="Joung Y."/>
            <person name="Cho S.H."/>
            <person name="Kim H."/>
            <person name="Kim S.B."/>
            <person name="Joh K."/>
        </authorList>
    </citation>
    <scope>NUCLEOTIDE SEQUENCE [LARGE SCALE GENOMIC DNA]</scope>
    <source>
        <strain evidence="7 8">KCTC 22745</strain>
    </source>
</reference>
<keyword evidence="5 7" id="KW-0012">Acyltransferase</keyword>
<dbReference type="CDD" id="cd03351">
    <property type="entry name" value="LbH_UDP-GlcNAc_AT"/>
    <property type="match status" value="1"/>
</dbReference>
<dbReference type="InterPro" id="IPR010137">
    <property type="entry name" value="Lipid_A_LpxA"/>
</dbReference>
<dbReference type="RefSeq" id="WP_044012987.1">
    <property type="nucleotide sequence ID" value="NZ_CP115396.1"/>
</dbReference>
<dbReference type="GO" id="GO:0008780">
    <property type="term" value="F:acyl-[acyl-carrier-protein]-UDP-N-acetylglucosamine O-acyltransferase activity"/>
    <property type="evidence" value="ECO:0007669"/>
    <property type="project" value="UniProtKB-EC"/>
</dbReference>
<organism evidence="7 8">
    <name type="scientific">Hymenobacter yonginensis</name>
    <dbReference type="NCBI Taxonomy" id="748197"/>
    <lineage>
        <taxon>Bacteria</taxon>
        <taxon>Pseudomonadati</taxon>
        <taxon>Bacteroidota</taxon>
        <taxon>Cytophagia</taxon>
        <taxon>Cytophagales</taxon>
        <taxon>Hymenobacteraceae</taxon>
        <taxon>Hymenobacter</taxon>
    </lineage>
</organism>
<evidence type="ECO:0000313" key="7">
    <source>
        <dbReference type="EMBL" id="WBO85562.1"/>
    </source>
</evidence>
<evidence type="ECO:0000259" key="6">
    <source>
        <dbReference type="Pfam" id="PF13720"/>
    </source>
</evidence>
<gene>
    <name evidence="7" type="primary">lpxA</name>
    <name evidence="7" type="ORF">O9Z63_04795</name>
</gene>
<dbReference type="PIRSF" id="PIRSF000456">
    <property type="entry name" value="UDP-GlcNAc_acltr"/>
    <property type="match status" value="1"/>
</dbReference>
<evidence type="ECO:0000256" key="2">
    <source>
        <dbReference type="ARBA" id="ARBA00022556"/>
    </source>
</evidence>
<sequence length="265" mass="28507">MNQPLAYIHPEAKIAQNVVVEPFTTIDKDVEIGEGTWIGPNVTIMAGARIGRNCKIFPGAVIAAMPQDLKFAGEKTTVHIGDNTVIRECVTVNRGTVDRLRTVVGSNCLLMAYVHVAHDCLIGDNCVLANGVQLAGHVEIGDHAIVGGTSAVHQFVKIGQHAMVSGGSLVRKDVPPFVKAGREPLTYAGINSIGLRRRGYSDQKISEIQQLYRLLFLGGMNNNDALDKIELELAPSPERDEVVNFVRNSGRGIIKGYSRGGNGAD</sequence>
<evidence type="ECO:0000256" key="1">
    <source>
        <dbReference type="ARBA" id="ARBA00022516"/>
    </source>
</evidence>
<dbReference type="PANTHER" id="PTHR43480:SF1">
    <property type="entry name" value="ACYL-[ACYL-CARRIER-PROTEIN]--UDP-N-ACETYLGLUCOSAMINE O-ACYLTRANSFERASE, MITOCHONDRIAL-RELATED"/>
    <property type="match status" value="1"/>
</dbReference>
<keyword evidence="8" id="KW-1185">Reference proteome</keyword>
<dbReference type="InterPro" id="IPR029098">
    <property type="entry name" value="Acetyltransf_C"/>
</dbReference>
<keyword evidence="2" id="KW-0441">Lipid A biosynthesis</keyword>
<dbReference type="PANTHER" id="PTHR43480">
    <property type="entry name" value="ACYL-[ACYL-CARRIER-PROTEIN]--UDP-N-ACETYLGLUCOSAMINE O-ACYLTRANSFERASE"/>
    <property type="match status" value="1"/>
</dbReference>
<dbReference type="Proteomes" id="UP001211872">
    <property type="component" value="Chromosome"/>
</dbReference>
<feature type="domain" description="UDP N-acetylglucosamine O-acyltransferase C-terminal" evidence="6">
    <location>
        <begin position="173"/>
        <end position="254"/>
    </location>
</feature>
<dbReference type="Gene3D" id="1.20.1180.10">
    <property type="entry name" value="Udp N-acetylglucosamine O-acyltransferase, C-terminal domain"/>
    <property type="match status" value="1"/>
</dbReference>
<evidence type="ECO:0000256" key="3">
    <source>
        <dbReference type="ARBA" id="ARBA00022679"/>
    </source>
</evidence>
<dbReference type="InterPro" id="IPR037157">
    <property type="entry name" value="Acetyltransf_C_sf"/>
</dbReference>
<evidence type="ECO:0000256" key="5">
    <source>
        <dbReference type="ARBA" id="ARBA00023315"/>
    </source>
</evidence>
<dbReference type="EMBL" id="CP115396">
    <property type="protein sequence ID" value="WBO85562.1"/>
    <property type="molecule type" value="Genomic_DNA"/>
</dbReference>
<protein>
    <submittedName>
        <fullName evidence="7">Acyl-ACP--UDP-N-acetylglucosamine O-acyltransferase</fullName>
        <ecNumber evidence="7">2.3.1.129</ecNumber>
    </submittedName>
</protein>
<dbReference type="SUPFAM" id="SSF51161">
    <property type="entry name" value="Trimeric LpxA-like enzymes"/>
    <property type="match status" value="1"/>
</dbReference>
<name>A0ABY7PRU2_9BACT</name>
<keyword evidence="1" id="KW-0444">Lipid biosynthesis</keyword>
<proteinExistence type="predicted"/>